<accession>A0A835SQX6</accession>
<keyword evidence="4" id="KW-1185">Reference proteome</keyword>
<dbReference type="NCBIfam" id="TIGR01777">
    <property type="entry name" value="yfcH"/>
    <property type="match status" value="1"/>
</dbReference>
<dbReference type="InterPro" id="IPR036291">
    <property type="entry name" value="NAD(P)-bd_dom_sf"/>
</dbReference>
<dbReference type="InterPro" id="IPR013549">
    <property type="entry name" value="DUF1731"/>
</dbReference>
<sequence length="388" mass="40520">MASLFANQLRGAASARVQKDHASSSGSLLAQRSASRSSVAVATSTLRPCVVRSAPFRGAVNAHGSAIRSRRGAANVVCMAGNGEKLTIAVTGATGLVGSRLVAKLAAAGHKVRVLTRNTGSARSKLTYPGLEFFGPAEWAKGVEGADGVVNLAGEPIATRWTEDLKRAIKSSRVGATTSVVNAIKAAPADKRPKVLVSASAVGYYGISQTATYSEDSPSGNDYLAEVCRAWEAAALEAQSAGVRVVIARIGIVLAPEGGALGKMLPVFQIFAGGPLGSGKQWMSWIHRDDLVDLLIAALTNANYSGVYNATAPKPVRMSELCSALGNMLGRPSWLPVPEFALMTLLGEGASVVLDGQRVMPTRTQAAGYRFKYADIGDALRNLRLVSR</sequence>
<dbReference type="InterPro" id="IPR010099">
    <property type="entry name" value="SDR39U1"/>
</dbReference>
<feature type="domain" description="DUF1731" evidence="2">
    <location>
        <begin position="337"/>
        <end position="383"/>
    </location>
</feature>
<dbReference type="CDD" id="cd05242">
    <property type="entry name" value="SDR_a8"/>
    <property type="match status" value="1"/>
</dbReference>
<dbReference type="PANTHER" id="PTHR11092">
    <property type="entry name" value="SUGAR NUCLEOTIDE EPIMERASE RELATED"/>
    <property type="match status" value="1"/>
</dbReference>
<dbReference type="EMBL" id="JAEHOD010000083">
    <property type="protein sequence ID" value="KAG2429707.1"/>
    <property type="molecule type" value="Genomic_DNA"/>
</dbReference>
<evidence type="ECO:0000259" key="2">
    <source>
        <dbReference type="Pfam" id="PF08338"/>
    </source>
</evidence>
<dbReference type="InterPro" id="IPR001509">
    <property type="entry name" value="Epimerase_deHydtase"/>
</dbReference>
<reference evidence="3" key="1">
    <citation type="journal article" date="2020" name="bioRxiv">
        <title>Comparative genomics of Chlamydomonas.</title>
        <authorList>
            <person name="Craig R.J."/>
            <person name="Hasan A.R."/>
            <person name="Ness R.W."/>
            <person name="Keightley P.D."/>
        </authorList>
    </citation>
    <scope>NUCLEOTIDE SEQUENCE</scope>
    <source>
        <strain evidence="3">CCAP 11/173</strain>
    </source>
</reference>
<proteinExistence type="predicted"/>
<dbReference type="Pfam" id="PF08338">
    <property type="entry name" value="DUF1731"/>
    <property type="match status" value="1"/>
</dbReference>
<feature type="domain" description="NAD-dependent epimerase/dehydratase" evidence="1">
    <location>
        <begin position="88"/>
        <end position="309"/>
    </location>
</feature>
<dbReference type="AlphaFoldDB" id="A0A835SQX6"/>
<evidence type="ECO:0000259" key="1">
    <source>
        <dbReference type="Pfam" id="PF01370"/>
    </source>
</evidence>
<comment type="caution">
    <text evidence="3">The sequence shown here is derived from an EMBL/GenBank/DDBJ whole genome shotgun (WGS) entry which is preliminary data.</text>
</comment>
<name>A0A835SQX6_9CHLO</name>
<dbReference type="PANTHER" id="PTHR11092:SF0">
    <property type="entry name" value="EPIMERASE FAMILY PROTEIN SDR39U1"/>
    <property type="match status" value="1"/>
</dbReference>
<dbReference type="Gene3D" id="3.40.50.720">
    <property type="entry name" value="NAD(P)-binding Rossmann-like Domain"/>
    <property type="match status" value="1"/>
</dbReference>
<dbReference type="Proteomes" id="UP000613740">
    <property type="component" value="Unassembled WGS sequence"/>
</dbReference>
<evidence type="ECO:0000313" key="3">
    <source>
        <dbReference type="EMBL" id="KAG2429707.1"/>
    </source>
</evidence>
<organism evidence="3 4">
    <name type="scientific">Chlamydomonas schloesseri</name>
    <dbReference type="NCBI Taxonomy" id="2026947"/>
    <lineage>
        <taxon>Eukaryota</taxon>
        <taxon>Viridiplantae</taxon>
        <taxon>Chlorophyta</taxon>
        <taxon>core chlorophytes</taxon>
        <taxon>Chlorophyceae</taxon>
        <taxon>CS clade</taxon>
        <taxon>Chlamydomonadales</taxon>
        <taxon>Chlamydomonadaceae</taxon>
        <taxon>Chlamydomonas</taxon>
    </lineage>
</organism>
<dbReference type="SUPFAM" id="SSF51735">
    <property type="entry name" value="NAD(P)-binding Rossmann-fold domains"/>
    <property type="match status" value="1"/>
</dbReference>
<gene>
    <name evidence="3" type="ORF">HYH02_013964</name>
</gene>
<evidence type="ECO:0000313" key="4">
    <source>
        <dbReference type="Proteomes" id="UP000613740"/>
    </source>
</evidence>
<protein>
    <submittedName>
        <fullName evidence="3">Uncharacterized protein</fullName>
    </submittedName>
</protein>
<dbReference type="OrthoDB" id="276721at2759"/>
<dbReference type="Pfam" id="PF01370">
    <property type="entry name" value="Epimerase"/>
    <property type="match status" value="1"/>
</dbReference>